<dbReference type="SUPFAM" id="SSF53271">
    <property type="entry name" value="PRTase-like"/>
    <property type="match status" value="1"/>
</dbReference>
<feature type="domain" description="Phosphoribosyltransferase" evidence="11">
    <location>
        <begin position="33"/>
        <end position="177"/>
    </location>
</feature>
<evidence type="ECO:0000256" key="1">
    <source>
        <dbReference type="ARBA" id="ARBA00000868"/>
    </source>
</evidence>
<proteinExistence type="inferred from homology"/>
<dbReference type="GO" id="GO:0005737">
    <property type="term" value="C:cytoplasm"/>
    <property type="evidence" value="ECO:0007669"/>
    <property type="project" value="UniProtKB-SubCell"/>
</dbReference>
<dbReference type="FunFam" id="3.40.50.2020:FF:000021">
    <property type="entry name" value="Adenine phosphoribosyltransferase"/>
    <property type="match status" value="1"/>
</dbReference>
<dbReference type="HAMAP" id="MF_00004">
    <property type="entry name" value="Aden_phosphoribosyltr"/>
    <property type="match status" value="1"/>
</dbReference>
<dbReference type="GO" id="GO:0016208">
    <property type="term" value="F:AMP binding"/>
    <property type="evidence" value="ECO:0007669"/>
    <property type="project" value="TreeGrafter"/>
</dbReference>
<evidence type="ECO:0000256" key="3">
    <source>
        <dbReference type="ARBA" id="ARBA00004496"/>
    </source>
</evidence>
<accession>A0A4P9ZTJ7</accession>
<dbReference type="CDD" id="cd06223">
    <property type="entry name" value="PRTases_typeI"/>
    <property type="match status" value="1"/>
</dbReference>
<comment type="subcellular location">
    <subcellularLocation>
        <location evidence="3">Cytoplasm</location>
    </subcellularLocation>
</comment>
<protein>
    <recommendedName>
        <fullName evidence="6">adenine phosphoribosyltransferase</fullName>
        <ecNumber evidence="6">2.4.2.7</ecNumber>
    </recommendedName>
</protein>
<evidence type="ECO:0000313" key="12">
    <source>
        <dbReference type="EMBL" id="RKP36904.1"/>
    </source>
</evidence>
<sequence length="179" mass="19463">MEFNSEHIKSIIRIVPDFPKKGIHFYDIFPLFQNPAALESVITHITDHIKAQNKEPVDAIVGLDARGFLFGALVCARLGVPFVPVRKAGKLPGQTVQVCYTKEYGQDVFEMQSDAIKPGQKVVVIDDLIATGGSALAAGELVAQLGGQVVEFIFMIELEGLDGTAQLKSPVYSLFKCPC</sequence>
<comment type="function">
    <text evidence="2">Catalyzes a salvage reaction resulting in the formation of AMP, that is energically less costly than de novo synthesis.</text>
</comment>
<dbReference type="GO" id="GO:0003999">
    <property type="term" value="F:adenine phosphoribosyltransferase activity"/>
    <property type="evidence" value="ECO:0007669"/>
    <property type="project" value="UniProtKB-EC"/>
</dbReference>
<evidence type="ECO:0000256" key="6">
    <source>
        <dbReference type="ARBA" id="ARBA00011893"/>
    </source>
</evidence>
<dbReference type="GO" id="GO:0006166">
    <property type="term" value="P:purine ribonucleoside salvage"/>
    <property type="evidence" value="ECO:0007669"/>
    <property type="project" value="UniProtKB-KW"/>
</dbReference>
<dbReference type="STRING" id="215637.A0A4P9ZTJ7"/>
<dbReference type="EC" id="2.4.2.7" evidence="6"/>
<dbReference type="Proteomes" id="UP000268162">
    <property type="component" value="Unassembled WGS sequence"/>
</dbReference>
<dbReference type="EMBL" id="ML002576">
    <property type="protein sequence ID" value="RKP36904.1"/>
    <property type="molecule type" value="Genomic_DNA"/>
</dbReference>
<keyword evidence="7" id="KW-0963">Cytoplasm</keyword>
<keyword evidence="13" id="KW-1185">Reference proteome</keyword>
<dbReference type="UniPathway" id="UPA00588">
    <property type="reaction ID" value="UER00646"/>
</dbReference>
<dbReference type="NCBIfam" id="TIGR01090">
    <property type="entry name" value="apt"/>
    <property type="match status" value="1"/>
</dbReference>
<dbReference type="NCBIfam" id="NF002634">
    <property type="entry name" value="PRK02304.1-3"/>
    <property type="match status" value="1"/>
</dbReference>
<dbReference type="InterPro" id="IPR000836">
    <property type="entry name" value="PRTase_dom"/>
</dbReference>
<evidence type="ECO:0000313" key="13">
    <source>
        <dbReference type="Proteomes" id="UP000268162"/>
    </source>
</evidence>
<evidence type="ECO:0000256" key="5">
    <source>
        <dbReference type="ARBA" id="ARBA00008391"/>
    </source>
</evidence>
<dbReference type="GO" id="GO:0002055">
    <property type="term" value="F:adenine binding"/>
    <property type="evidence" value="ECO:0007669"/>
    <property type="project" value="TreeGrafter"/>
</dbReference>
<comment type="similarity">
    <text evidence="5">Belongs to the purine/pyrimidine phosphoribosyltransferase family.</text>
</comment>
<dbReference type="PANTHER" id="PTHR32315:SF3">
    <property type="entry name" value="ADENINE PHOSPHORIBOSYLTRANSFERASE"/>
    <property type="match status" value="1"/>
</dbReference>
<evidence type="ECO:0000256" key="9">
    <source>
        <dbReference type="ARBA" id="ARBA00022679"/>
    </source>
</evidence>
<dbReference type="Pfam" id="PF00156">
    <property type="entry name" value="Pribosyltran"/>
    <property type="match status" value="1"/>
</dbReference>
<dbReference type="GO" id="GO:0006168">
    <property type="term" value="P:adenine salvage"/>
    <property type="evidence" value="ECO:0007669"/>
    <property type="project" value="InterPro"/>
</dbReference>
<dbReference type="InterPro" id="IPR005764">
    <property type="entry name" value="Ade_phspho_trans"/>
</dbReference>
<keyword evidence="9 12" id="KW-0808">Transferase</keyword>
<organism evidence="12 13">
    <name type="scientific">Dimargaris cristalligena</name>
    <dbReference type="NCBI Taxonomy" id="215637"/>
    <lineage>
        <taxon>Eukaryota</taxon>
        <taxon>Fungi</taxon>
        <taxon>Fungi incertae sedis</taxon>
        <taxon>Zoopagomycota</taxon>
        <taxon>Kickxellomycotina</taxon>
        <taxon>Dimargaritomycetes</taxon>
        <taxon>Dimargaritales</taxon>
        <taxon>Dimargaritaceae</taxon>
        <taxon>Dimargaris</taxon>
    </lineage>
</organism>
<keyword evidence="8 12" id="KW-0328">Glycosyltransferase</keyword>
<evidence type="ECO:0000256" key="2">
    <source>
        <dbReference type="ARBA" id="ARBA00003968"/>
    </source>
</evidence>
<dbReference type="Gene3D" id="3.40.50.2020">
    <property type="match status" value="1"/>
</dbReference>
<reference evidence="13" key="1">
    <citation type="journal article" date="2018" name="Nat. Microbiol.">
        <title>Leveraging single-cell genomics to expand the fungal tree of life.</title>
        <authorList>
            <person name="Ahrendt S.R."/>
            <person name="Quandt C.A."/>
            <person name="Ciobanu D."/>
            <person name="Clum A."/>
            <person name="Salamov A."/>
            <person name="Andreopoulos B."/>
            <person name="Cheng J.F."/>
            <person name="Woyke T."/>
            <person name="Pelin A."/>
            <person name="Henrissat B."/>
            <person name="Reynolds N.K."/>
            <person name="Benny G.L."/>
            <person name="Smith M.E."/>
            <person name="James T.Y."/>
            <person name="Grigoriev I.V."/>
        </authorList>
    </citation>
    <scope>NUCLEOTIDE SEQUENCE [LARGE SCALE GENOMIC DNA]</scope>
    <source>
        <strain evidence="13">RSA 468</strain>
    </source>
</reference>
<keyword evidence="10" id="KW-0660">Purine salvage</keyword>
<comment type="catalytic activity">
    <reaction evidence="1">
        <text>AMP + diphosphate = 5-phospho-alpha-D-ribose 1-diphosphate + adenine</text>
        <dbReference type="Rhea" id="RHEA:16609"/>
        <dbReference type="ChEBI" id="CHEBI:16708"/>
        <dbReference type="ChEBI" id="CHEBI:33019"/>
        <dbReference type="ChEBI" id="CHEBI:58017"/>
        <dbReference type="ChEBI" id="CHEBI:456215"/>
        <dbReference type="EC" id="2.4.2.7"/>
    </reaction>
</comment>
<comment type="pathway">
    <text evidence="4">Purine metabolism; AMP biosynthesis via salvage pathway; AMP from adenine: step 1/1.</text>
</comment>
<gene>
    <name evidence="12" type="ORF">BJ085DRAFT_35693</name>
</gene>
<evidence type="ECO:0000256" key="7">
    <source>
        <dbReference type="ARBA" id="ARBA00022490"/>
    </source>
</evidence>
<dbReference type="AlphaFoldDB" id="A0A4P9ZTJ7"/>
<dbReference type="PANTHER" id="PTHR32315">
    <property type="entry name" value="ADENINE PHOSPHORIBOSYLTRANSFERASE"/>
    <property type="match status" value="1"/>
</dbReference>
<evidence type="ECO:0000256" key="10">
    <source>
        <dbReference type="ARBA" id="ARBA00022726"/>
    </source>
</evidence>
<evidence type="ECO:0000259" key="11">
    <source>
        <dbReference type="Pfam" id="PF00156"/>
    </source>
</evidence>
<dbReference type="InterPro" id="IPR050054">
    <property type="entry name" value="UPRTase/APRTase"/>
</dbReference>
<dbReference type="NCBIfam" id="NF002636">
    <property type="entry name" value="PRK02304.1-5"/>
    <property type="match status" value="1"/>
</dbReference>
<evidence type="ECO:0000256" key="4">
    <source>
        <dbReference type="ARBA" id="ARBA00004659"/>
    </source>
</evidence>
<evidence type="ECO:0000256" key="8">
    <source>
        <dbReference type="ARBA" id="ARBA00022676"/>
    </source>
</evidence>
<name>A0A4P9ZTJ7_9FUNG</name>
<dbReference type="InterPro" id="IPR029057">
    <property type="entry name" value="PRTase-like"/>
</dbReference>
<dbReference type="GO" id="GO:0044209">
    <property type="term" value="P:AMP salvage"/>
    <property type="evidence" value="ECO:0007669"/>
    <property type="project" value="UniProtKB-UniPathway"/>
</dbReference>